<dbReference type="EMBL" id="CAJPVI010000039">
    <property type="protein sequence ID" value="CAG2157033.1"/>
    <property type="molecule type" value="Genomic_DNA"/>
</dbReference>
<comment type="caution">
    <text evidence="1">The sequence shown here is derived from an EMBL/GenBank/DDBJ whole genome shotgun (WGS) entry which is preliminary data.</text>
</comment>
<protein>
    <submittedName>
        <fullName evidence="1">Uncharacterized protein</fullName>
    </submittedName>
</protein>
<proteinExistence type="predicted"/>
<name>A0ABM8TPB2_9BURK</name>
<evidence type="ECO:0000313" key="1">
    <source>
        <dbReference type="EMBL" id="CAG2157033.1"/>
    </source>
</evidence>
<reference evidence="1 2" key="1">
    <citation type="submission" date="2021-03" db="EMBL/GenBank/DDBJ databases">
        <authorList>
            <person name="Peeters C."/>
        </authorList>
    </citation>
    <scope>NUCLEOTIDE SEQUENCE [LARGE SCALE GENOMIC DNA]</scope>
    <source>
        <strain evidence="1 2">LMG 26411</strain>
    </source>
</reference>
<keyword evidence="2" id="KW-1185">Reference proteome</keyword>
<accession>A0ABM8TPB2</accession>
<gene>
    <name evidence="1" type="ORF">LMG26411_05438</name>
</gene>
<organism evidence="1 2">
    <name type="scientific">Cupriavidus numazuensis</name>
    <dbReference type="NCBI Taxonomy" id="221992"/>
    <lineage>
        <taxon>Bacteria</taxon>
        <taxon>Pseudomonadati</taxon>
        <taxon>Pseudomonadota</taxon>
        <taxon>Betaproteobacteria</taxon>
        <taxon>Burkholderiales</taxon>
        <taxon>Burkholderiaceae</taxon>
        <taxon>Cupriavidus</taxon>
    </lineage>
</organism>
<dbReference type="Proteomes" id="UP000672657">
    <property type="component" value="Unassembled WGS sequence"/>
</dbReference>
<sequence>MLLVCEPGIIVVPFLATGQPRCGVTVVCFLPEEGVTMPATPRQTVSAGEIHTPPRKP</sequence>
<evidence type="ECO:0000313" key="2">
    <source>
        <dbReference type="Proteomes" id="UP000672657"/>
    </source>
</evidence>